<reference evidence="2" key="1">
    <citation type="journal article" date="2023" name="G3 (Bethesda)">
        <title>Genome assembly and association tests identify interacting loci associated with vigor, precocity, and sex in interspecific pistachio rootstocks.</title>
        <authorList>
            <person name="Palmer W."/>
            <person name="Jacygrad E."/>
            <person name="Sagayaradj S."/>
            <person name="Cavanaugh K."/>
            <person name="Han R."/>
            <person name="Bertier L."/>
            <person name="Beede B."/>
            <person name="Kafkas S."/>
            <person name="Golino D."/>
            <person name="Preece J."/>
            <person name="Michelmore R."/>
        </authorList>
    </citation>
    <scope>NUCLEOTIDE SEQUENCE [LARGE SCALE GENOMIC DNA]</scope>
</reference>
<proteinExistence type="predicted"/>
<comment type="caution">
    <text evidence="1">The sequence shown here is derived from an EMBL/GenBank/DDBJ whole genome shotgun (WGS) entry which is preliminary data.</text>
</comment>
<gene>
    <name evidence="1" type="ORF">Pint_16706</name>
</gene>
<sequence>MVGMKTLRPAVMGKKITVLILWIIAQHITDVVGQTTHYLPWSPETNFLEWDKNNTIYVNDRIVFKYEPSYTLTEVNFRGYINCNTTNPISNYEDGLTQMEMTQTGTRYFISSATGSCNFKHFFVVKSRDLLTTSLVAHMTLQVPPAPALAPVPYMNSGGGGDGMAIVNIVWIIIGGLMLAY</sequence>
<protein>
    <submittedName>
        <fullName evidence="1">Uncharacterized protein</fullName>
    </submittedName>
</protein>
<keyword evidence="2" id="KW-1185">Reference proteome</keyword>
<dbReference type="Proteomes" id="UP001163603">
    <property type="component" value="Chromosome 2"/>
</dbReference>
<evidence type="ECO:0000313" key="1">
    <source>
        <dbReference type="EMBL" id="KAJ0048107.1"/>
    </source>
</evidence>
<dbReference type="EMBL" id="CM047737">
    <property type="protein sequence ID" value="KAJ0048107.1"/>
    <property type="molecule type" value="Genomic_DNA"/>
</dbReference>
<organism evidence="1 2">
    <name type="scientific">Pistacia integerrima</name>
    <dbReference type="NCBI Taxonomy" id="434235"/>
    <lineage>
        <taxon>Eukaryota</taxon>
        <taxon>Viridiplantae</taxon>
        <taxon>Streptophyta</taxon>
        <taxon>Embryophyta</taxon>
        <taxon>Tracheophyta</taxon>
        <taxon>Spermatophyta</taxon>
        <taxon>Magnoliopsida</taxon>
        <taxon>eudicotyledons</taxon>
        <taxon>Gunneridae</taxon>
        <taxon>Pentapetalae</taxon>
        <taxon>rosids</taxon>
        <taxon>malvids</taxon>
        <taxon>Sapindales</taxon>
        <taxon>Anacardiaceae</taxon>
        <taxon>Pistacia</taxon>
    </lineage>
</organism>
<accession>A0ACC0ZBY0</accession>
<name>A0ACC0ZBY0_9ROSI</name>
<evidence type="ECO:0000313" key="2">
    <source>
        <dbReference type="Proteomes" id="UP001163603"/>
    </source>
</evidence>